<dbReference type="OrthoDB" id="5983686at2"/>
<accession>A0A0R0A3G9</accession>
<evidence type="ECO:0008006" key="4">
    <source>
        <dbReference type="Google" id="ProtNLM"/>
    </source>
</evidence>
<dbReference type="AlphaFoldDB" id="A0A0R0A3G9"/>
<dbReference type="Gene3D" id="3.15.10.40">
    <property type="entry name" value="Uncharacterised protein PF07273, DUF1439"/>
    <property type="match status" value="1"/>
</dbReference>
<feature type="chain" id="PRO_5006390214" description="DUF1439 domain-containing protein" evidence="1">
    <location>
        <begin position="23"/>
        <end position="195"/>
    </location>
</feature>
<sequence>MRYRALLFPAIACLVMAATAHAAPQVKGHQLTVGASDVQQYLDGSFPRTQKALGGLLALDVSQPRLTLPAGNRLDLQFDLGMAAAGSARMPVGNVRISSGLRYNAQTQGFHLEQPTVDDFRPAMAGAELDASTRSLLNSWLADYARREPIYKIDPAIAKVMGALQVKSVGIQNGRIAVDFNQNLGSLVPSGLLGN</sequence>
<dbReference type="Proteomes" id="UP000050836">
    <property type="component" value="Unassembled WGS sequence"/>
</dbReference>
<protein>
    <recommendedName>
        <fullName evidence="4">DUF1439 domain-containing protein</fullName>
    </recommendedName>
</protein>
<evidence type="ECO:0000313" key="2">
    <source>
        <dbReference type="EMBL" id="KRG39637.1"/>
    </source>
</evidence>
<comment type="caution">
    <text evidence="2">The sequence shown here is derived from an EMBL/GenBank/DDBJ whole genome shotgun (WGS) entry which is preliminary data.</text>
</comment>
<dbReference type="EMBL" id="LLXS01000044">
    <property type="protein sequence ID" value="KRG39637.1"/>
    <property type="molecule type" value="Genomic_DNA"/>
</dbReference>
<proteinExistence type="predicted"/>
<evidence type="ECO:0000313" key="3">
    <source>
        <dbReference type="Proteomes" id="UP000050836"/>
    </source>
</evidence>
<feature type="signal peptide" evidence="1">
    <location>
        <begin position="1"/>
        <end position="22"/>
    </location>
</feature>
<keyword evidence="1" id="KW-0732">Signal</keyword>
<reference evidence="2 3" key="1">
    <citation type="submission" date="2015-10" db="EMBL/GenBank/DDBJ databases">
        <title>Genome sequencing and analysis of members of genus Stenotrophomonas.</title>
        <authorList>
            <person name="Patil P.P."/>
            <person name="Midha S."/>
            <person name="Patil P.B."/>
        </authorList>
    </citation>
    <scope>NUCLEOTIDE SEQUENCE [LARGE SCALE GENOMIC DNA]</scope>
    <source>
        <strain evidence="2 3">JCM 9942</strain>
    </source>
</reference>
<keyword evidence="3" id="KW-1185">Reference proteome</keyword>
<name>A0A0R0A3G9_9GAMM</name>
<evidence type="ECO:0000256" key="1">
    <source>
        <dbReference type="SAM" id="SignalP"/>
    </source>
</evidence>
<dbReference type="RefSeq" id="WP_054658004.1">
    <property type="nucleotide sequence ID" value="NZ_BAZI01000049.1"/>
</dbReference>
<gene>
    <name evidence="2" type="ORF">ARC78_14245</name>
</gene>
<organism evidence="2 3">
    <name type="scientific">Stenotrophomonas pictorum JCM 9942</name>
    <dbReference type="NCBI Taxonomy" id="1236960"/>
    <lineage>
        <taxon>Bacteria</taxon>
        <taxon>Pseudomonadati</taxon>
        <taxon>Pseudomonadota</taxon>
        <taxon>Gammaproteobacteria</taxon>
        <taxon>Lysobacterales</taxon>
        <taxon>Lysobacteraceae</taxon>
        <taxon>Stenotrophomonas</taxon>
    </lineage>
</organism>